<dbReference type="SUPFAM" id="SSF56935">
    <property type="entry name" value="Porins"/>
    <property type="match status" value="1"/>
</dbReference>
<keyword evidence="3" id="KW-1185">Reference proteome</keyword>
<dbReference type="EMBL" id="FOXH01000001">
    <property type="protein sequence ID" value="SFP03035.1"/>
    <property type="molecule type" value="Genomic_DNA"/>
</dbReference>
<dbReference type="STRING" id="1079859.SAMN04515674_10156"/>
<dbReference type="AlphaFoldDB" id="A0A1I5M0G1"/>
<sequence>MFLGLLPNAFSQDLATMGQQKPFALSGSLDVRGIAYSADGIPARRSPFMYMISGSPTISIYGISIPLSFVYSEQERNFRQPFNQFGMSPAYKWITVHAGYRNVSFSPYTLAGYTMLGGGFELNPGKLRIGFMYGRLNRATTVDTTTGTIQPYSFSRFGYAGKVGYGTEDTHFDLSFLKAKDDEASLKVGNLDQSTVRPAENLVIGADTKVTFAKKLFIFADGAISVYTRDFQSKLALSSEVTGTDIFNKVNKFITINGTSEYYIAYSGGIGYKEKDFSLKVAYKHVDPNFQSMGAYFFQSDIENITISPSFNALKGKLRFLGSLGIQNDNTQKQKQATTKRVIGMANLSWDLTTAFGLDANYTNFSSNSEPTVTKVQNKYLLAQTNQNISVSPRLIIPAEKHTQVFLLSYNYSNLSDVNAETQAANNINTTVAMLNYNLTFNKSGLSLMAGGNYTTNVLTTGTITNKGATLGASKGFLKNQLQFSTSNSYIISTLPQGSSTILNLGVNTSYQPLRNHRLSLRVNYLNNKPSDDAKGGQPKFSETTGELGYTLSF</sequence>
<feature type="region of interest" description="Disordered" evidence="1">
    <location>
        <begin position="530"/>
        <end position="554"/>
    </location>
</feature>
<evidence type="ECO:0000313" key="2">
    <source>
        <dbReference type="EMBL" id="SFP03035.1"/>
    </source>
</evidence>
<proteinExistence type="predicted"/>
<evidence type="ECO:0000313" key="3">
    <source>
        <dbReference type="Proteomes" id="UP000199306"/>
    </source>
</evidence>
<organism evidence="2 3">
    <name type="scientific">Pseudarcicella hirudinis</name>
    <dbReference type="NCBI Taxonomy" id="1079859"/>
    <lineage>
        <taxon>Bacteria</taxon>
        <taxon>Pseudomonadati</taxon>
        <taxon>Bacteroidota</taxon>
        <taxon>Cytophagia</taxon>
        <taxon>Cytophagales</taxon>
        <taxon>Flectobacillaceae</taxon>
        <taxon>Pseudarcicella</taxon>
    </lineage>
</organism>
<accession>A0A1I5M0G1</accession>
<reference evidence="2 3" key="1">
    <citation type="submission" date="2016-10" db="EMBL/GenBank/DDBJ databases">
        <authorList>
            <person name="de Groot N.N."/>
        </authorList>
    </citation>
    <scope>NUCLEOTIDE SEQUENCE [LARGE SCALE GENOMIC DNA]</scope>
    <source>
        <strain evidence="3">E92,LMG 26720,CCM 7988</strain>
    </source>
</reference>
<name>A0A1I5M0G1_9BACT</name>
<protein>
    <submittedName>
        <fullName evidence="2">Uncharacterized protein</fullName>
    </submittedName>
</protein>
<dbReference type="Proteomes" id="UP000199306">
    <property type="component" value="Unassembled WGS sequence"/>
</dbReference>
<gene>
    <name evidence="2" type="ORF">SAMN04515674_10156</name>
</gene>
<evidence type="ECO:0000256" key="1">
    <source>
        <dbReference type="SAM" id="MobiDB-lite"/>
    </source>
</evidence>